<dbReference type="EMBL" id="JAVDRP010000013">
    <property type="protein sequence ID" value="MDR6411867.1"/>
    <property type="molecule type" value="Genomic_DNA"/>
</dbReference>
<comment type="caution">
    <text evidence="6">The sequence shown here is derived from an EMBL/GenBank/DDBJ whole genome shotgun (WGS) entry which is preliminary data.</text>
</comment>
<dbReference type="InterPro" id="IPR036388">
    <property type="entry name" value="WH-like_DNA-bd_sf"/>
</dbReference>
<evidence type="ECO:0000256" key="2">
    <source>
        <dbReference type="ARBA" id="ARBA00023015"/>
    </source>
</evidence>
<evidence type="ECO:0000256" key="3">
    <source>
        <dbReference type="ARBA" id="ARBA00023125"/>
    </source>
</evidence>
<keyword evidence="4" id="KW-0804">Transcription</keyword>
<dbReference type="Proteomes" id="UP001264340">
    <property type="component" value="Unassembled WGS sequence"/>
</dbReference>
<keyword evidence="3" id="KW-0238">DNA-binding</keyword>
<protein>
    <submittedName>
        <fullName evidence="6">LysR family glycine cleavage system transcriptional activator</fullName>
    </submittedName>
</protein>
<accession>A0ABU1LYN9</accession>
<dbReference type="PANTHER" id="PTHR30537">
    <property type="entry name" value="HTH-TYPE TRANSCRIPTIONAL REGULATOR"/>
    <property type="match status" value="1"/>
</dbReference>
<dbReference type="Gene3D" id="1.10.10.10">
    <property type="entry name" value="Winged helix-like DNA-binding domain superfamily/Winged helix DNA-binding domain"/>
    <property type="match status" value="1"/>
</dbReference>
<evidence type="ECO:0000256" key="4">
    <source>
        <dbReference type="ARBA" id="ARBA00023163"/>
    </source>
</evidence>
<dbReference type="NCBIfam" id="NF008352">
    <property type="entry name" value="PRK11139.1"/>
    <property type="match status" value="1"/>
</dbReference>
<sequence>MQEEYLSCCRPANQINCAFELEKLFRMKRALPPLNALRAFEAAGRLGSFKEAAAELHVTHGAVSQHVRLLEAWLGASLFERHNRRVLLTPAAKAYLAEIGPLFEQLSQATARYGFPETVSRTLSVNAPATFTLRWLVPRLAQFRAAYPDVDVKVETSNESVESLAETFDIVIRGGPDTFYGYSMRLFLAEERLPVCSPALLHRLPLRVPDDMRQHTLLHTSSLPRLWPDWLTRAGIPELRPAATLTFDHFYLTLQAAIEGIGVAMGPTALVSDDLAAGRLVTPFSGPRLPSRSYCTYVPDGKSGDELVVLFRSWLEREGMGSLAETGPRG</sequence>
<name>A0ABU1LYN9_9BURK</name>
<dbReference type="InterPro" id="IPR000847">
    <property type="entry name" value="LysR_HTH_N"/>
</dbReference>
<dbReference type="Pfam" id="PF03466">
    <property type="entry name" value="LysR_substrate"/>
    <property type="match status" value="1"/>
</dbReference>
<dbReference type="SUPFAM" id="SSF46785">
    <property type="entry name" value="Winged helix' DNA-binding domain"/>
    <property type="match status" value="1"/>
</dbReference>
<dbReference type="PRINTS" id="PR00039">
    <property type="entry name" value="HTHLYSR"/>
</dbReference>
<feature type="domain" description="HTH lysR-type" evidence="5">
    <location>
        <begin position="32"/>
        <end position="89"/>
    </location>
</feature>
<evidence type="ECO:0000313" key="7">
    <source>
        <dbReference type="Proteomes" id="UP001264340"/>
    </source>
</evidence>
<evidence type="ECO:0000256" key="1">
    <source>
        <dbReference type="ARBA" id="ARBA00009437"/>
    </source>
</evidence>
<organism evidence="6 7">
    <name type="scientific">Paraburkholderia terricola</name>
    <dbReference type="NCBI Taxonomy" id="169427"/>
    <lineage>
        <taxon>Bacteria</taxon>
        <taxon>Pseudomonadati</taxon>
        <taxon>Pseudomonadota</taxon>
        <taxon>Betaproteobacteria</taxon>
        <taxon>Burkholderiales</taxon>
        <taxon>Burkholderiaceae</taxon>
        <taxon>Paraburkholderia</taxon>
    </lineage>
</organism>
<dbReference type="Gene3D" id="3.40.190.10">
    <property type="entry name" value="Periplasmic binding protein-like II"/>
    <property type="match status" value="2"/>
</dbReference>
<proteinExistence type="inferred from homology"/>
<dbReference type="SUPFAM" id="SSF53850">
    <property type="entry name" value="Periplasmic binding protein-like II"/>
    <property type="match status" value="1"/>
</dbReference>
<dbReference type="InterPro" id="IPR036390">
    <property type="entry name" value="WH_DNA-bd_sf"/>
</dbReference>
<dbReference type="PROSITE" id="PS50931">
    <property type="entry name" value="HTH_LYSR"/>
    <property type="match status" value="1"/>
</dbReference>
<evidence type="ECO:0000259" key="5">
    <source>
        <dbReference type="PROSITE" id="PS50931"/>
    </source>
</evidence>
<evidence type="ECO:0000313" key="6">
    <source>
        <dbReference type="EMBL" id="MDR6411867.1"/>
    </source>
</evidence>
<keyword evidence="2" id="KW-0805">Transcription regulation</keyword>
<dbReference type="Pfam" id="PF00126">
    <property type="entry name" value="HTH_1"/>
    <property type="match status" value="1"/>
</dbReference>
<reference evidence="6 7" key="1">
    <citation type="submission" date="2023-07" db="EMBL/GenBank/DDBJ databases">
        <title>Sorghum-associated microbial communities from plants grown in Nebraska, USA.</title>
        <authorList>
            <person name="Schachtman D."/>
        </authorList>
    </citation>
    <scope>NUCLEOTIDE SEQUENCE [LARGE SCALE GENOMIC DNA]</scope>
    <source>
        <strain evidence="6 7">DS1316</strain>
    </source>
</reference>
<dbReference type="PANTHER" id="PTHR30537:SF74">
    <property type="entry name" value="HTH-TYPE TRANSCRIPTIONAL REGULATOR TRPI"/>
    <property type="match status" value="1"/>
</dbReference>
<dbReference type="CDD" id="cd08432">
    <property type="entry name" value="PBP2_GcdR_TrpI_HvrB_AmpR_like"/>
    <property type="match status" value="1"/>
</dbReference>
<comment type="similarity">
    <text evidence="1">Belongs to the LysR transcriptional regulatory family.</text>
</comment>
<dbReference type="InterPro" id="IPR058163">
    <property type="entry name" value="LysR-type_TF_proteobact-type"/>
</dbReference>
<keyword evidence="7" id="KW-1185">Reference proteome</keyword>
<gene>
    <name evidence="6" type="ORF">J2804_005301</name>
</gene>
<dbReference type="InterPro" id="IPR005119">
    <property type="entry name" value="LysR_subst-bd"/>
</dbReference>